<dbReference type="SUPFAM" id="SSF52540">
    <property type="entry name" value="P-loop containing nucleoside triphosphate hydrolases"/>
    <property type="match status" value="1"/>
</dbReference>
<dbReference type="Proteomes" id="UP000317800">
    <property type="component" value="Segment"/>
</dbReference>
<sequence length="195" mass="22936">MKKEIKIALTGEMRTGKDTVAEYLEDKYILSPFAFGDELKKDFHLQNPHIPRFPKPVKGYQLHGQYKRYTHGEDIWINLCFDQINKIRRVAQNYNITGSEAVFSPLITDLRQPNELERLRAEGYIIIRVEAPLEVRIERMKAAGDEFDENNLNFETEKHVKDFEVDYIIQNDTTLEALYYNIDMIMFNITGEKLN</sequence>
<name>A0A516KMJ6_9CAUD</name>
<dbReference type="PANTHER" id="PTHR41930:SF1">
    <property type="entry name" value="DEPHOSPHO-COA KINASE"/>
    <property type="match status" value="1"/>
</dbReference>
<dbReference type="Gene3D" id="3.40.50.300">
    <property type="entry name" value="P-loop containing nucleotide triphosphate hydrolases"/>
    <property type="match status" value="1"/>
</dbReference>
<organism evidence="1 2">
    <name type="scientific">Bacillus phage vB_BmeM-Goe8</name>
    <dbReference type="NCBI Taxonomy" id="2593638"/>
    <lineage>
        <taxon>Viruses</taxon>
        <taxon>Duplodnaviria</taxon>
        <taxon>Heunggongvirae</taxon>
        <taxon>Uroviricota</taxon>
        <taxon>Caudoviricetes</taxon>
        <taxon>Herelleviridae</taxon>
        <taxon>Bastillevirinae</taxon>
        <taxon>Goettingenvirus</taxon>
        <taxon>Goettingenvirus goe8</taxon>
    </lineage>
</organism>
<proteinExistence type="predicted"/>
<evidence type="ECO:0000313" key="1">
    <source>
        <dbReference type="EMBL" id="QDP42819.1"/>
    </source>
</evidence>
<evidence type="ECO:0008006" key="3">
    <source>
        <dbReference type="Google" id="ProtNLM"/>
    </source>
</evidence>
<gene>
    <name evidence="1" type="ORF">Goe8_c00350</name>
</gene>
<protein>
    <recommendedName>
        <fullName evidence="3">Dephospho-CoA kinase</fullName>
    </recommendedName>
</protein>
<reference evidence="1 2" key="1">
    <citation type="submission" date="2019-06" db="EMBL/GenBank/DDBJ databases">
        <authorList>
            <person name="Hertel R."/>
        </authorList>
    </citation>
    <scope>NUCLEOTIDE SEQUENCE [LARGE SCALE GENOMIC DNA]</scope>
</reference>
<keyword evidence="2" id="KW-1185">Reference proteome</keyword>
<evidence type="ECO:0000313" key="2">
    <source>
        <dbReference type="Proteomes" id="UP000317800"/>
    </source>
</evidence>
<dbReference type="PANTHER" id="PTHR41930">
    <property type="entry name" value="UPF0200 PROTEIN MJ1399"/>
    <property type="match status" value="1"/>
</dbReference>
<dbReference type="EMBL" id="MN043729">
    <property type="protein sequence ID" value="QDP42819.1"/>
    <property type="molecule type" value="Genomic_DNA"/>
</dbReference>
<dbReference type="Pfam" id="PF13238">
    <property type="entry name" value="AAA_18"/>
    <property type="match status" value="1"/>
</dbReference>
<dbReference type="InterPro" id="IPR027417">
    <property type="entry name" value="P-loop_NTPase"/>
</dbReference>
<accession>A0A516KMJ6</accession>